<dbReference type="eggNOG" id="COG0457">
    <property type="taxonomic scope" value="Bacteria"/>
</dbReference>
<dbReference type="PROSITE" id="PS50005">
    <property type="entry name" value="TPR"/>
    <property type="match status" value="1"/>
</dbReference>
<dbReference type="OrthoDB" id="955869at2"/>
<dbReference type="EMBL" id="AQRA01000014">
    <property type="protein sequence ID" value="EZH71560.1"/>
    <property type="molecule type" value="Genomic_DNA"/>
</dbReference>
<dbReference type="SMART" id="SM00028">
    <property type="entry name" value="TPR"/>
    <property type="match status" value="3"/>
</dbReference>
<evidence type="ECO:0000313" key="3">
    <source>
        <dbReference type="Proteomes" id="UP000023541"/>
    </source>
</evidence>
<sequence>MHTYKIILVSSFILALCFSCKKEKSPNVIQEVEKSTVESVDKKDPVTTLSQKMTNQYEKAQQDFLADSTNIDHIIWYGRRTAYLGKYKEAIAIYSNGIKKYPNEARLYRHRGHRYISIREFDKAIHDLEFATTLIEGKENTIEPDGLPNAMNIPVSSLHGNIWYHLGLAYYLKNDMKKAYHAYLNCRNLKSNDDNTVSSTNWLYMIQRRIGNKDKANELLDMITNDMTIIENTSYYNLSRFYKKIIPIDSLQTGKDAPQDDATRYGIANWFFYNGNKEKAKIHLQKILEGKSRSSFGYIAAESDFARYFDE</sequence>
<keyword evidence="3" id="KW-1185">Reference proteome</keyword>
<dbReference type="AlphaFoldDB" id="A0A023BNC8"/>
<feature type="repeat" description="TPR" evidence="1">
    <location>
        <begin position="160"/>
        <end position="193"/>
    </location>
</feature>
<protein>
    <recommendedName>
        <fullName evidence="4">Tetratricopeptide repeat protein</fullName>
    </recommendedName>
</protein>
<comment type="caution">
    <text evidence="2">The sequence shown here is derived from an EMBL/GenBank/DDBJ whole genome shotgun (WGS) entry which is preliminary data.</text>
</comment>
<organism evidence="2 3">
    <name type="scientific">Aquimarina atlantica</name>
    <dbReference type="NCBI Taxonomy" id="1317122"/>
    <lineage>
        <taxon>Bacteria</taxon>
        <taxon>Pseudomonadati</taxon>
        <taxon>Bacteroidota</taxon>
        <taxon>Flavobacteriia</taxon>
        <taxon>Flavobacteriales</taxon>
        <taxon>Flavobacteriaceae</taxon>
        <taxon>Aquimarina</taxon>
    </lineage>
</organism>
<accession>A0A023BNC8</accession>
<name>A0A023BNC8_9FLAO</name>
<dbReference type="InterPro" id="IPR019734">
    <property type="entry name" value="TPR_rpt"/>
</dbReference>
<proteinExistence type="predicted"/>
<reference evidence="2 3" key="1">
    <citation type="submission" date="2014-04" db="EMBL/GenBank/DDBJ databases">
        <title>Aquimarina sp. 22II-S11-z7 Genome Sequencing.</title>
        <authorList>
            <person name="Lai Q."/>
        </authorList>
    </citation>
    <scope>NUCLEOTIDE SEQUENCE [LARGE SCALE GENOMIC DNA]</scope>
    <source>
        <strain evidence="2 3">22II-S11-z7</strain>
    </source>
</reference>
<keyword evidence="1" id="KW-0802">TPR repeat</keyword>
<gene>
    <name evidence="2" type="ORF">ATO12_07055</name>
</gene>
<dbReference type="Proteomes" id="UP000023541">
    <property type="component" value="Unassembled WGS sequence"/>
</dbReference>
<evidence type="ECO:0008006" key="4">
    <source>
        <dbReference type="Google" id="ProtNLM"/>
    </source>
</evidence>
<evidence type="ECO:0000313" key="2">
    <source>
        <dbReference type="EMBL" id="EZH71560.1"/>
    </source>
</evidence>
<dbReference type="RefSeq" id="WP_034247170.1">
    <property type="nucleotide sequence ID" value="NZ_AQRA01000014.1"/>
</dbReference>
<dbReference type="Gene3D" id="1.25.40.10">
    <property type="entry name" value="Tetratricopeptide repeat domain"/>
    <property type="match status" value="1"/>
</dbReference>
<dbReference type="SUPFAM" id="SSF48452">
    <property type="entry name" value="TPR-like"/>
    <property type="match status" value="1"/>
</dbReference>
<dbReference type="STRING" id="1317122.ATO12_07055"/>
<evidence type="ECO:0000256" key="1">
    <source>
        <dbReference type="PROSITE-ProRule" id="PRU00339"/>
    </source>
</evidence>
<dbReference type="InterPro" id="IPR011990">
    <property type="entry name" value="TPR-like_helical_dom_sf"/>
</dbReference>